<keyword evidence="3" id="KW-1185">Reference proteome</keyword>
<organism evidence="2 3">
    <name type="scientific">Colletotrichum asianum</name>
    <dbReference type="NCBI Taxonomy" id="702518"/>
    <lineage>
        <taxon>Eukaryota</taxon>
        <taxon>Fungi</taxon>
        <taxon>Dikarya</taxon>
        <taxon>Ascomycota</taxon>
        <taxon>Pezizomycotina</taxon>
        <taxon>Sordariomycetes</taxon>
        <taxon>Hypocreomycetidae</taxon>
        <taxon>Glomerellales</taxon>
        <taxon>Glomerellaceae</taxon>
        <taxon>Colletotrichum</taxon>
        <taxon>Colletotrichum gloeosporioides species complex</taxon>
    </lineage>
</organism>
<dbReference type="Pfam" id="PF00931">
    <property type="entry name" value="NB-ARC"/>
    <property type="match status" value="1"/>
</dbReference>
<protein>
    <submittedName>
        <fullName evidence="2">Pfs domain-containing protein</fullName>
    </submittedName>
</protein>
<dbReference type="EMBL" id="WOWK01000002">
    <property type="protein sequence ID" value="KAF0331701.1"/>
    <property type="molecule type" value="Genomic_DNA"/>
</dbReference>
<reference evidence="2 3" key="1">
    <citation type="submission" date="2019-12" db="EMBL/GenBank/DDBJ databases">
        <title>A genome sequence resource for the geographically widespread anthracnose pathogen Colletotrichum asianum.</title>
        <authorList>
            <person name="Meng Y."/>
        </authorList>
    </citation>
    <scope>NUCLEOTIDE SEQUENCE [LARGE SCALE GENOMIC DNA]</scope>
    <source>
        <strain evidence="2 3">ICMP 18580</strain>
    </source>
</reference>
<dbReference type="OrthoDB" id="7464126at2759"/>
<dbReference type="InterPro" id="IPR002182">
    <property type="entry name" value="NB-ARC"/>
</dbReference>
<accession>A0A8H3WT84</accession>
<dbReference type="InterPro" id="IPR027417">
    <property type="entry name" value="P-loop_NTPase"/>
</dbReference>
<evidence type="ECO:0000259" key="1">
    <source>
        <dbReference type="Pfam" id="PF00931"/>
    </source>
</evidence>
<dbReference type="AlphaFoldDB" id="A0A8H3WT84"/>
<dbReference type="SUPFAM" id="SSF52540">
    <property type="entry name" value="P-loop containing nucleoside triphosphate hydrolases"/>
    <property type="match status" value="1"/>
</dbReference>
<gene>
    <name evidence="2" type="ORF">GQ607_000821</name>
</gene>
<evidence type="ECO:0000313" key="2">
    <source>
        <dbReference type="EMBL" id="KAF0331701.1"/>
    </source>
</evidence>
<evidence type="ECO:0000313" key="3">
    <source>
        <dbReference type="Proteomes" id="UP000434172"/>
    </source>
</evidence>
<comment type="caution">
    <text evidence="2">The sequence shown here is derived from an EMBL/GenBank/DDBJ whole genome shotgun (WGS) entry which is preliminary data.</text>
</comment>
<proteinExistence type="predicted"/>
<sequence length="254" mass="29269">MLHLHCTKATARILRNWENWSSMREYHVQHESSSNIAHVPKEFKIGVSFKRIWNRHFTGRNKTLQLMNDFLLPESQHQETRVAVIYGSGGVGKTQLALEYARKQEEIYGSIFWIDAHGPDTIKSSITECLKRILAHYIVNGISNSPRFHLLEKETESGRAIEGFLMWLAYEANRSWLLIIDNLDDLESGRLRELLPSTKWGSVLITSRRSDLAFTWNAIQVLVMDHDEALDLLVRSSNSNPEIGTKGMELFRGY</sequence>
<dbReference type="PANTHER" id="PTHR35205">
    <property type="entry name" value="NB-ARC AND TPR DOMAIN PROTEIN"/>
    <property type="match status" value="1"/>
</dbReference>
<dbReference type="GO" id="GO:0043531">
    <property type="term" value="F:ADP binding"/>
    <property type="evidence" value="ECO:0007669"/>
    <property type="project" value="InterPro"/>
</dbReference>
<dbReference type="Proteomes" id="UP000434172">
    <property type="component" value="Unassembled WGS sequence"/>
</dbReference>
<name>A0A8H3WT84_9PEZI</name>
<feature type="domain" description="NB-ARC" evidence="1">
    <location>
        <begin position="70"/>
        <end position="237"/>
    </location>
</feature>
<dbReference type="PANTHER" id="PTHR35205:SF1">
    <property type="entry name" value="ZU5 DOMAIN-CONTAINING PROTEIN"/>
    <property type="match status" value="1"/>
</dbReference>
<dbReference type="Gene3D" id="3.40.50.300">
    <property type="entry name" value="P-loop containing nucleotide triphosphate hydrolases"/>
    <property type="match status" value="1"/>
</dbReference>